<dbReference type="SMART" id="SM00433">
    <property type="entry name" value="TOP2c"/>
    <property type="match status" value="1"/>
</dbReference>
<dbReference type="HAMAP" id="MF_01898">
    <property type="entry name" value="GyrB"/>
    <property type="match status" value="1"/>
</dbReference>
<evidence type="ECO:0000256" key="7">
    <source>
        <dbReference type="ARBA" id="ARBA00023029"/>
    </source>
</evidence>
<evidence type="ECO:0000256" key="8">
    <source>
        <dbReference type="ARBA" id="ARBA00023125"/>
    </source>
</evidence>
<dbReference type="NCBIfam" id="NF004189">
    <property type="entry name" value="PRK05644.1"/>
    <property type="match status" value="1"/>
</dbReference>
<dbReference type="InterPro" id="IPR013759">
    <property type="entry name" value="Topo_IIA_B_C"/>
</dbReference>
<dbReference type="SMART" id="SM00387">
    <property type="entry name" value="HATPase_c"/>
    <property type="match status" value="1"/>
</dbReference>
<dbReference type="PRINTS" id="PR00418">
    <property type="entry name" value="TPI2FAMILY"/>
</dbReference>
<dbReference type="InterPro" id="IPR013760">
    <property type="entry name" value="Topo_IIA-like_dom_sf"/>
</dbReference>
<dbReference type="InterPro" id="IPR000565">
    <property type="entry name" value="Topo_IIA_B"/>
</dbReference>
<dbReference type="GO" id="GO:0034335">
    <property type="term" value="F:DNA negative supercoiling activity"/>
    <property type="evidence" value="ECO:0007669"/>
    <property type="project" value="UniProtKB-ARBA"/>
</dbReference>
<dbReference type="InterPro" id="IPR003594">
    <property type="entry name" value="HATPase_dom"/>
</dbReference>
<reference evidence="13 14" key="1">
    <citation type="submission" date="2011-01" db="EMBL/GenBank/DDBJ databases">
        <authorList>
            <person name="Durkin A.S."/>
            <person name="Madupu R."/>
            <person name="Torralba M."/>
            <person name="Gillis M."/>
            <person name="Methe B."/>
            <person name="Sutton G."/>
            <person name="Nelson K.E."/>
        </authorList>
    </citation>
    <scope>NUCLEOTIDE SEQUENCE [LARGE SCALE GENOMIC DNA]</scope>
    <source>
        <strain evidence="13 14">ACS-065-V-Col13</strain>
    </source>
</reference>
<dbReference type="Gene3D" id="3.30.565.10">
    <property type="entry name" value="Histidine kinase-like ATPase, C-terminal domain"/>
    <property type="match status" value="1"/>
</dbReference>
<dbReference type="STRING" id="879305.HMPREF9290_0399"/>
<dbReference type="Pfam" id="PF00986">
    <property type="entry name" value="DNA_gyraseB_C"/>
    <property type="match status" value="1"/>
</dbReference>
<protein>
    <recommendedName>
        <fullName evidence="11">DNA gyrase subunit B</fullName>
        <ecNumber evidence="11">5.6.2.2</ecNumber>
    </recommendedName>
</protein>
<accession>F0GW31</accession>
<evidence type="ECO:0000256" key="3">
    <source>
        <dbReference type="ARBA" id="ARBA00022723"/>
    </source>
</evidence>
<dbReference type="PRINTS" id="PR01159">
    <property type="entry name" value="DNAGYRASEB"/>
</dbReference>
<comment type="subcellular location">
    <subcellularLocation>
        <location evidence="11">Cytoplasm</location>
    </subcellularLocation>
</comment>
<dbReference type="Proteomes" id="UP000005286">
    <property type="component" value="Unassembled WGS sequence"/>
</dbReference>
<evidence type="ECO:0000256" key="9">
    <source>
        <dbReference type="ARBA" id="ARBA00023235"/>
    </source>
</evidence>
<dbReference type="SUPFAM" id="SSF54211">
    <property type="entry name" value="Ribosomal protein S5 domain 2-like"/>
    <property type="match status" value="1"/>
</dbReference>
<dbReference type="InterPro" id="IPR013506">
    <property type="entry name" value="Topo_IIA_bsu_dom2"/>
</dbReference>
<sequence>MQENNYDAGNIRVLEGLEPVRLRPGMYIGSTSERGLHHLVYEVVDNSVDEALAGRCDYIKVIVSKDNIITVEDDGSGIPVKEHPTTHKSTLETVLTVLHAGGKFDDKAYQFSGGLHGVGVSVVNALSEYLIAEVKRDGHIYKMSFSRGEVTSELEVIGDTKETGTKITFKPDAEIFDTTIFDRKTLENRFREMAFLNKGVEIIFEDQREDFSESFKFDGGISEFVKYLNRNKTPIMDVIPHFDGMQEDIEVEVSFQYTDGYSENILTYANNIHTPEGGTHLSGFRSALTRTVNDYARNFKFIKENEDNLQGEDIREGITAIISVKISEPQFEGQTKAKLGNSEVRGAVDTFVSQRLQAFLEENPKPAKAIIEKALASRRAREAARKARDLTRKRSILDSTTLPGKLADCQSTDLAENEIFIVEGNSAGGSAKGGRDNRIQAILPLRGKIMNVEKANLDRILNSEEIKAMITAFGTGIGKEFDISKLRYGKIIIMTDADVDGAHIRTLLLTFFYRYMKPLIDEGHVYVAQPPLYKISHGRNERYVYTDAERDKVLKELDVENYKINRYKGLGEMNADQLWDTTMDPDHRVLLRVNEDFESTSTDDTFSLLMGEKVEPRRNFIQENAKYVSNIDV</sequence>
<dbReference type="InterPro" id="IPR018522">
    <property type="entry name" value="TopoIIA_CS"/>
</dbReference>
<dbReference type="InterPro" id="IPR002288">
    <property type="entry name" value="DNA_gyrase_B_C"/>
</dbReference>
<dbReference type="Pfam" id="PF00204">
    <property type="entry name" value="DNA_gyraseB"/>
    <property type="match status" value="1"/>
</dbReference>
<keyword evidence="7 11" id="KW-0799">Topoisomerase</keyword>
<comment type="subunit">
    <text evidence="10">Heterotetramer composed of ParC and ParE.</text>
</comment>
<comment type="function">
    <text evidence="11">A type II topoisomerase that negatively supercoils closed circular double-stranded (ds) DNA in an ATP-dependent manner to modulate DNA topology and maintain chromosomes in an underwound state. Negative supercoiling favors strand separation, and DNA replication, transcription, recombination and repair, all of which involve strand separation. Also able to catalyze the interconversion of other topological isomers of dsDNA rings, including catenanes and knotted rings. Type II topoisomerases break and join 2 DNA strands simultaneously in an ATP-dependent manner.</text>
</comment>
<comment type="miscellaneous">
    <text evidence="11">Few gyrases are as efficient as E.coli at forming negative supercoils. Not all organisms have 2 type II topoisomerases; in organisms with a single type II topoisomerase this enzyme also has to decatenate newly replicated chromosomes.</text>
</comment>
<dbReference type="GO" id="GO:0005737">
    <property type="term" value="C:cytoplasm"/>
    <property type="evidence" value="ECO:0007669"/>
    <property type="project" value="UniProtKB-SubCell"/>
</dbReference>
<comment type="catalytic activity">
    <reaction evidence="1 11">
        <text>ATP-dependent breakage, passage and rejoining of double-stranded DNA.</text>
        <dbReference type="EC" id="5.6.2.2"/>
    </reaction>
</comment>
<dbReference type="GO" id="GO:0003677">
    <property type="term" value="F:DNA binding"/>
    <property type="evidence" value="ECO:0007669"/>
    <property type="project" value="UniProtKB-KW"/>
</dbReference>
<dbReference type="FunFam" id="3.30.230.10:FF:000005">
    <property type="entry name" value="DNA gyrase subunit B"/>
    <property type="match status" value="1"/>
</dbReference>
<dbReference type="CDD" id="cd00822">
    <property type="entry name" value="TopoII_Trans_DNA_gyrase"/>
    <property type="match status" value="1"/>
</dbReference>
<keyword evidence="9 11" id="KW-0413">Isomerase</keyword>
<dbReference type="SUPFAM" id="SSF56719">
    <property type="entry name" value="Type II DNA topoisomerase"/>
    <property type="match status" value="1"/>
</dbReference>
<feature type="binding site" evidence="11">
    <location>
        <position position="496"/>
    </location>
    <ligand>
        <name>Mg(2+)</name>
        <dbReference type="ChEBI" id="CHEBI:18420"/>
        <label>1</label>
        <note>catalytic</note>
    </ligand>
</feature>
<evidence type="ECO:0000256" key="4">
    <source>
        <dbReference type="ARBA" id="ARBA00022741"/>
    </source>
</evidence>
<keyword evidence="14" id="KW-1185">Reference proteome</keyword>
<proteinExistence type="inferred from homology"/>
<dbReference type="CDD" id="cd03366">
    <property type="entry name" value="TOPRIM_TopoIIA_GyrB"/>
    <property type="match status" value="1"/>
</dbReference>
<dbReference type="Pfam" id="PF01751">
    <property type="entry name" value="Toprim"/>
    <property type="match status" value="1"/>
</dbReference>
<dbReference type="GO" id="GO:0006265">
    <property type="term" value="P:DNA topological change"/>
    <property type="evidence" value="ECO:0007669"/>
    <property type="project" value="UniProtKB-UniRule"/>
</dbReference>
<dbReference type="InterPro" id="IPR001241">
    <property type="entry name" value="Topo_IIA"/>
</dbReference>
<dbReference type="GO" id="GO:0006261">
    <property type="term" value="P:DNA-templated DNA replication"/>
    <property type="evidence" value="ECO:0007669"/>
    <property type="project" value="UniProtKB-UniRule"/>
</dbReference>
<keyword evidence="5 11" id="KW-0067">ATP-binding</keyword>
<gene>
    <name evidence="11 13" type="primary">gyrB</name>
    <name evidence="13" type="ORF">HMPREF9290_0399</name>
</gene>
<evidence type="ECO:0000256" key="11">
    <source>
        <dbReference type="HAMAP-Rule" id="MF_01898"/>
    </source>
</evidence>
<comment type="caution">
    <text evidence="13">The sequence shown here is derived from an EMBL/GenBank/DDBJ whole genome shotgun (WGS) entry which is preliminary data.</text>
</comment>
<dbReference type="InterPro" id="IPR006171">
    <property type="entry name" value="TOPRIM_dom"/>
</dbReference>
<evidence type="ECO:0000256" key="6">
    <source>
        <dbReference type="ARBA" id="ARBA00022842"/>
    </source>
</evidence>
<dbReference type="EMBL" id="AEXM01000026">
    <property type="protein sequence ID" value="EGC81908.1"/>
    <property type="molecule type" value="Genomic_DNA"/>
</dbReference>
<dbReference type="PATRIC" id="fig|879305.3.peg.1011"/>
<dbReference type="Gene3D" id="3.30.230.10">
    <property type="match status" value="1"/>
</dbReference>
<keyword evidence="6 11" id="KW-0460">Magnesium</keyword>
<keyword evidence="3 11" id="KW-0479">Metal-binding</keyword>
<comment type="cofactor">
    <cofactor evidence="11">
        <name>Mg(2+)</name>
        <dbReference type="ChEBI" id="CHEBI:18420"/>
    </cofactor>
    <cofactor evidence="11">
        <name>Mn(2+)</name>
        <dbReference type="ChEBI" id="CHEBI:29035"/>
    </cofactor>
    <cofactor evidence="11">
        <name>Ca(2+)</name>
        <dbReference type="ChEBI" id="CHEBI:29108"/>
    </cofactor>
    <text evidence="11">Binds two Mg(2+) per subunit. The magnesium ions form salt bridges with both the protein and the DNA. Can also accept other divalent metal cations, such as Mn(2+) or Ca(2+).</text>
</comment>
<dbReference type="InterPro" id="IPR020568">
    <property type="entry name" value="Ribosomal_Su5_D2-typ_SF"/>
</dbReference>
<dbReference type="InterPro" id="IPR014721">
    <property type="entry name" value="Ribsml_uS5_D2-typ_fold_subgr"/>
</dbReference>
<dbReference type="FunFam" id="3.40.50.670:FF:000002">
    <property type="entry name" value="DNA gyrase subunit B"/>
    <property type="match status" value="1"/>
</dbReference>
<feature type="site" description="Interaction with DNA" evidence="11">
    <location>
        <position position="451"/>
    </location>
</feature>
<dbReference type="FunFam" id="3.30.565.10:FF:000002">
    <property type="entry name" value="DNA gyrase subunit B"/>
    <property type="match status" value="1"/>
</dbReference>
<feature type="domain" description="Toprim" evidence="12">
    <location>
        <begin position="417"/>
        <end position="531"/>
    </location>
</feature>
<evidence type="ECO:0000256" key="2">
    <source>
        <dbReference type="ARBA" id="ARBA00010708"/>
    </source>
</evidence>
<dbReference type="GO" id="GO:0005694">
    <property type="term" value="C:chromosome"/>
    <property type="evidence" value="ECO:0007669"/>
    <property type="project" value="InterPro"/>
</dbReference>
<feature type="site" description="Interaction with DNA" evidence="11">
    <location>
        <position position="448"/>
    </location>
</feature>
<feature type="binding site" evidence="11">
    <location>
        <position position="423"/>
    </location>
    <ligand>
        <name>Mg(2+)</name>
        <dbReference type="ChEBI" id="CHEBI:18420"/>
        <label>1</label>
        <note>catalytic</note>
    </ligand>
</feature>
<dbReference type="InterPro" id="IPR011557">
    <property type="entry name" value="GyrB"/>
</dbReference>
<organism evidence="13 14">
    <name type="scientific">Anaerococcus prevotii ACS-065-V-Col13</name>
    <dbReference type="NCBI Taxonomy" id="879305"/>
    <lineage>
        <taxon>Bacteria</taxon>
        <taxon>Bacillati</taxon>
        <taxon>Bacillota</taxon>
        <taxon>Tissierellia</taxon>
        <taxon>Tissierellales</taxon>
        <taxon>Peptoniphilaceae</taxon>
        <taxon>Anaerococcus</taxon>
    </lineage>
</organism>
<keyword evidence="11" id="KW-0963">Cytoplasm</keyword>
<comment type="similarity">
    <text evidence="2 11">Belongs to the type II topoisomerase GyrB family.</text>
</comment>
<evidence type="ECO:0000313" key="14">
    <source>
        <dbReference type="Proteomes" id="UP000005286"/>
    </source>
</evidence>
<evidence type="ECO:0000256" key="5">
    <source>
        <dbReference type="ARBA" id="ARBA00022840"/>
    </source>
</evidence>
<dbReference type="InterPro" id="IPR036890">
    <property type="entry name" value="HATPase_C_sf"/>
</dbReference>
<dbReference type="GO" id="GO:0046872">
    <property type="term" value="F:metal ion binding"/>
    <property type="evidence" value="ECO:0007669"/>
    <property type="project" value="UniProtKB-KW"/>
</dbReference>
<feature type="binding site" evidence="11">
    <location>
        <position position="498"/>
    </location>
    <ligand>
        <name>Mg(2+)</name>
        <dbReference type="ChEBI" id="CHEBI:18420"/>
        <label>2</label>
    </ligand>
</feature>
<keyword evidence="8" id="KW-0238">DNA-binding</keyword>
<dbReference type="PANTHER" id="PTHR45866">
    <property type="entry name" value="DNA GYRASE/TOPOISOMERASE SUBUNIT B"/>
    <property type="match status" value="1"/>
</dbReference>
<evidence type="ECO:0000256" key="1">
    <source>
        <dbReference type="ARBA" id="ARBA00000185"/>
    </source>
</evidence>
<dbReference type="PROSITE" id="PS50880">
    <property type="entry name" value="TOPRIM"/>
    <property type="match status" value="1"/>
</dbReference>
<dbReference type="eggNOG" id="COG0187">
    <property type="taxonomic scope" value="Bacteria"/>
</dbReference>
<evidence type="ECO:0000259" key="12">
    <source>
        <dbReference type="PROSITE" id="PS50880"/>
    </source>
</evidence>
<evidence type="ECO:0000313" key="13">
    <source>
        <dbReference type="EMBL" id="EGC81908.1"/>
    </source>
</evidence>
<dbReference type="InterPro" id="IPR034160">
    <property type="entry name" value="TOPRIM_GyrB"/>
</dbReference>
<evidence type="ECO:0000256" key="10">
    <source>
        <dbReference type="ARBA" id="ARBA00063644"/>
    </source>
</evidence>
<dbReference type="NCBIfam" id="NF011501">
    <property type="entry name" value="PRK14939.1"/>
    <property type="match status" value="1"/>
</dbReference>
<name>F0GW31_9FIRM</name>
<dbReference type="CDD" id="cd16928">
    <property type="entry name" value="HATPase_GyrB-like"/>
    <property type="match status" value="1"/>
</dbReference>
<feature type="binding site" evidence="11">
    <location>
        <position position="496"/>
    </location>
    <ligand>
        <name>Mg(2+)</name>
        <dbReference type="ChEBI" id="CHEBI:18420"/>
        <label>2</label>
    </ligand>
</feature>
<dbReference type="SUPFAM" id="SSF55874">
    <property type="entry name" value="ATPase domain of HSP90 chaperone/DNA topoisomerase II/histidine kinase"/>
    <property type="match status" value="1"/>
</dbReference>
<dbReference type="NCBIfam" id="TIGR01059">
    <property type="entry name" value="gyrB"/>
    <property type="match status" value="1"/>
</dbReference>
<dbReference type="PANTHER" id="PTHR45866:SF1">
    <property type="entry name" value="DNA GYRASE SUBUNIT B, MITOCHONDRIAL"/>
    <property type="match status" value="1"/>
</dbReference>
<dbReference type="Pfam" id="PF02518">
    <property type="entry name" value="HATPase_c"/>
    <property type="match status" value="1"/>
</dbReference>
<dbReference type="EC" id="5.6.2.2" evidence="11"/>
<comment type="subunit">
    <text evidence="11">Heterotetramer, composed of two GyrA and two GyrB chains. In the heterotetramer, GyrA contains the active site tyrosine that forms a transient covalent intermediate with DNA, while GyrB binds cofactors and catalyzes ATP hydrolysis.</text>
</comment>
<dbReference type="Gene3D" id="3.40.50.670">
    <property type="match status" value="1"/>
</dbReference>
<dbReference type="AlphaFoldDB" id="F0GW31"/>
<dbReference type="PROSITE" id="PS00177">
    <property type="entry name" value="TOPOISOMERASE_II"/>
    <property type="match status" value="1"/>
</dbReference>
<keyword evidence="4 11" id="KW-0547">Nucleotide-binding</keyword>
<dbReference type="GO" id="GO:0005524">
    <property type="term" value="F:ATP binding"/>
    <property type="evidence" value="ECO:0007669"/>
    <property type="project" value="UniProtKB-UniRule"/>
</dbReference>